<evidence type="ECO:0000313" key="2">
    <source>
        <dbReference type="Proteomes" id="UP000193560"/>
    </source>
</evidence>
<proteinExistence type="predicted"/>
<evidence type="ECO:0000313" key="1">
    <source>
        <dbReference type="EMBL" id="ORZ06648.1"/>
    </source>
</evidence>
<dbReference type="Proteomes" id="UP000193560">
    <property type="component" value="Unassembled WGS sequence"/>
</dbReference>
<protein>
    <submittedName>
        <fullName evidence="1">Uncharacterized protein</fullName>
    </submittedName>
</protein>
<comment type="caution">
    <text evidence="1">The sequence shown here is derived from an EMBL/GenBank/DDBJ whole genome shotgun (WGS) entry which is preliminary data.</text>
</comment>
<name>A0A1X2I0B3_9FUNG</name>
<reference evidence="1 2" key="1">
    <citation type="submission" date="2016-07" db="EMBL/GenBank/DDBJ databases">
        <title>Pervasive Adenine N6-methylation of Active Genes in Fungi.</title>
        <authorList>
            <consortium name="DOE Joint Genome Institute"/>
            <person name="Mondo S.J."/>
            <person name="Dannebaum R.O."/>
            <person name="Kuo R.C."/>
            <person name="Labutti K."/>
            <person name="Haridas S."/>
            <person name="Kuo A."/>
            <person name="Salamov A."/>
            <person name="Ahrendt S.R."/>
            <person name="Lipzen A."/>
            <person name="Sullivan W."/>
            <person name="Andreopoulos W.B."/>
            <person name="Clum A."/>
            <person name="Lindquist E."/>
            <person name="Daum C."/>
            <person name="Ramamoorthy G.K."/>
            <person name="Gryganskyi A."/>
            <person name="Culley D."/>
            <person name="Magnuson J.K."/>
            <person name="James T.Y."/>
            <person name="O'Malley M.A."/>
            <person name="Stajich J.E."/>
            <person name="Spatafora J.W."/>
            <person name="Visel A."/>
            <person name="Grigoriev I.V."/>
        </authorList>
    </citation>
    <scope>NUCLEOTIDE SEQUENCE [LARGE SCALE GENOMIC DNA]</scope>
    <source>
        <strain evidence="1 2">NRRL 1336</strain>
    </source>
</reference>
<gene>
    <name evidence="1" type="ORF">BCR42DRAFT_426891</name>
</gene>
<organism evidence="1 2">
    <name type="scientific">Absidia repens</name>
    <dbReference type="NCBI Taxonomy" id="90262"/>
    <lineage>
        <taxon>Eukaryota</taxon>
        <taxon>Fungi</taxon>
        <taxon>Fungi incertae sedis</taxon>
        <taxon>Mucoromycota</taxon>
        <taxon>Mucoromycotina</taxon>
        <taxon>Mucoromycetes</taxon>
        <taxon>Mucorales</taxon>
        <taxon>Cunninghamellaceae</taxon>
        <taxon>Absidia</taxon>
    </lineage>
</organism>
<dbReference type="EMBL" id="MCGE01000038">
    <property type="protein sequence ID" value="ORZ06648.1"/>
    <property type="molecule type" value="Genomic_DNA"/>
</dbReference>
<keyword evidence="2" id="KW-1185">Reference proteome</keyword>
<accession>A0A1X2I0B3</accession>
<sequence length="60" mass="7494">MARTFSVCLDHKHNQNRCRHIHSQRDFLPYRFQIRTYHLHHPCSFHRQSRHHPIPHDIFV</sequence>
<dbReference type="AlphaFoldDB" id="A0A1X2I0B3"/>